<reference evidence="2" key="1">
    <citation type="submission" date="2020-08" db="EMBL/GenBank/DDBJ databases">
        <title>Multicomponent nature underlies the extraordinary mechanical properties of spider dragline silk.</title>
        <authorList>
            <person name="Kono N."/>
            <person name="Nakamura H."/>
            <person name="Mori M."/>
            <person name="Yoshida Y."/>
            <person name="Ohtoshi R."/>
            <person name="Malay A.D."/>
            <person name="Moran D.A.P."/>
            <person name="Tomita M."/>
            <person name="Numata K."/>
            <person name="Arakawa K."/>
        </authorList>
    </citation>
    <scope>NUCLEOTIDE SEQUENCE</scope>
</reference>
<sequence length="213" mass="23898">MLENTKTKPFTSIEEGNDTEKTLSNLVTFLNESKFLFQDVVDSTPDNEVTIQNASNTDSAIAAHIATVHGTSLPSGTTAENFVSRLHALQNTNDKKSPKKGGRPKKKESQPVIEEKIPIAEPIPGPDGLYWCQKCHRHFKKSRQLSRHVCLEISAENDSSSESVVDSDPTSDFRTYMDVEPLPWLRRPKHKCKTIESNDTSTTGKDVLYMKFF</sequence>
<evidence type="ECO:0000313" key="2">
    <source>
        <dbReference type="EMBL" id="GFY72224.1"/>
    </source>
</evidence>
<evidence type="ECO:0000313" key="3">
    <source>
        <dbReference type="Proteomes" id="UP000886998"/>
    </source>
</evidence>
<comment type="caution">
    <text evidence="2">The sequence shown here is derived from an EMBL/GenBank/DDBJ whole genome shotgun (WGS) entry which is preliminary data.</text>
</comment>
<protein>
    <submittedName>
        <fullName evidence="2">Uncharacterized protein</fullName>
    </submittedName>
</protein>
<feature type="compositionally biased region" description="Basic residues" evidence="1">
    <location>
        <begin position="97"/>
        <end position="106"/>
    </location>
</feature>
<dbReference type="OrthoDB" id="10015593at2759"/>
<dbReference type="Proteomes" id="UP000886998">
    <property type="component" value="Unassembled WGS sequence"/>
</dbReference>
<accession>A0A8X6YMC3</accession>
<proteinExistence type="predicted"/>
<evidence type="ECO:0000256" key="1">
    <source>
        <dbReference type="SAM" id="MobiDB-lite"/>
    </source>
</evidence>
<organism evidence="2 3">
    <name type="scientific">Trichonephila inaurata madagascariensis</name>
    <dbReference type="NCBI Taxonomy" id="2747483"/>
    <lineage>
        <taxon>Eukaryota</taxon>
        <taxon>Metazoa</taxon>
        <taxon>Ecdysozoa</taxon>
        <taxon>Arthropoda</taxon>
        <taxon>Chelicerata</taxon>
        <taxon>Arachnida</taxon>
        <taxon>Araneae</taxon>
        <taxon>Araneomorphae</taxon>
        <taxon>Entelegynae</taxon>
        <taxon>Araneoidea</taxon>
        <taxon>Nephilidae</taxon>
        <taxon>Trichonephila</taxon>
        <taxon>Trichonephila inaurata</taxon>
    </lineage>
</organism>
<dbReference type="EMBL" id="BMAV01019295">
    <property type="protein sequence ID" value="GFY72224.1"/>
    <property type="molecule type" value="Genomic_DNA"/>
</dbReference>
<dbReference type="AlphaFoldDB" id="A0A8X6YMC3"/>
<feature type="region of interest" description="Disordered" evidence="1">
    <location>
        <begin position="89"/>
        <end position="113"/>
    </location>
</feature>
<gene>
    <name evidence="2" type="primary">NCL1_07939</name>
    <name evidence="2" type="ORF">TNIN_89101</name>
</gene>
<keyword evidence="3" id="KW-1185">Reference proteome</keyword>
<name>A0A8X6YMC3_9ARAC</name>